<evidence type="ECO:0000313" key="11">
    <source>
        <dbReference type="EMBL" id="ABS65195.1"/>
    </source>
</evidence>
<proteinExistence type="inferred from homology"/>
<dbReference type="Pfam" id="PF13444">
    <property type="entry name" value="Acetyltransf_5"/>
    <property type="match status" value="1"/>
</dbReference>
<reference evidence="11 12" key="1">
    <citation type="journal article" date="2011" name="Stand. Genomic Sci.">
        <title>Complete genome sequence of Parvibaculum lavamentivorans type strain (DS-1(T)).</title>
        <authorList>
            <person name="Schleheck D."/>
            <person name="Weiss M."/>
            <person name="Pitluck S."/>
            <person name="Bruce D."/>
            <person name="Land M.L."/>
            <person name="Han S."/>
            <person name="Saunders E."/>
            <person name="Tapia R."/>
            <person name="Detter C."/>
            <person name="Brettin T."/>
            <person name="Han J."/>
            <person name="Woyke T."/>
            <person name="Goodwin L."/>
            <person name="Pennacchio L."/>
            <person name="Nolan M."/>
            <person name="Cook A.M."/>
            <person name="Kjelleberg S."/>
            <person name="Thomas T."/>
        </authorList>
    </citation>
    <scope>NUCLEOTIDE SEQUENCE [LARGE SCALE GENOMIC DNA]</scope>
    <source>
        <strain evidence="12">DS-1 / DSM 13023 / NCIMB 13966</strain>
    </source>
</reference>
<evidence type="ECO:0000256" key="10">
    <source>
        <dbReference type="ARBA" id="ARBA00047785"/>
    </source>
</evidence>
<dbReference type="KEGG" id="pla:Plav_3597"/>
<evidence type="ECO:0000256" key="5">
    <source>
        <dbReference type="ARBA" id="ARBA00023315"/>
    </source>
</evidence>
<comment type="catalytic activity">
    <reaction evidence="10">
        <text>a (3R)-hydroxyacyl-[ACP] + L-ornithine = a lyso-ornithine lipid + holo-[ACP] + H(+)</text>
        <dbReference type="Rhea" id="RHEA:20633"/>
        <dbReference type="Rhea" id="RHEA-COMP:9685"/>
        <dbReference type="Rhea" id="RHEA-COMP:9945"/>
        <dbReference type="ChEBI" id="CHEBI:15378"/>
        <dbReference type="ChEBI" id="CHEBI:46911"/>
        <dbReference type="ChEBI" id="CHEBI:64479"/>
        <dbReference type="ChEBI" id="CHEBI:78827"/>
        <dbReference type="ChEBI" id="CHEBI:138482"/>
        <dbReference type="EC" id="2.3.2.30"/>
    </reaction>
    <physiologicalReaction direction="left-to-right" evidence="10">
        <dbReference type="Rhea" id="RHEA:20634"/>
    </physiologicalReaction>
</comment>
<accession>A7HZ62</accession>
<evidence type="ECO:0000256" key="3">
    <source>
        <dbReference type="ARBA" id="ARBA00022679"/>
    </source>
</evidence>
<evidence type="ECO:0000256" key="4">
    <source>
        <dbReference type="ARBA" id="ARBA00023098"/>
    </source>
</evidence>
<evidence type="ECO:0000256" key="8">
    <source>
        <dbReference type="ARBA" id="ARBA00039866"/>
    </source>
</evidence>
<keyword evidence="5" id="KW-0012">Acyltransferase</keyword>
<evidence type="ECO:0000256" key="9">
    <source>
        <dbReference type="ARBA" id="ARBA00045724"/>
    </source>
</evidence>
<dbReference type="eggNOG" id="COG3176">
    <property type="taxonomic scope" value="Bacteria"/>
</dbReference>
<protein>
    <recommendedName>
        <fullName evidence="8">L-ornithine N(alpha)-acyltransferase</fullName>
        <ecNumber evidence="7">2.3.2.30</ecNumber>
    </recommendedName>
</protein>
<name>A7HZ62_PARL1</name>
<dbReference type="EC" id="2.3.2.30" evidence="7"/>
<dbReference type="Proteomes" id="UP000006377">
    <property type="component" value="Chromosome"/>
</dbReference>
<dbReference type="PANTHER" id="PTHR37323">
    <property type="entry name" value="GCN5-RELATED N-ACETYLTRANSFERASE"/>
    <property type="match status" value="1"/>
</dbReference>
<dbReference type="GO" id="GO:0043810">
    <property type="term" value="F:ornithine-acyl [acyl carrier protein] N-acyltransferase activity"/>
    <property type="evidence" value="ECO:0007669"/>
    <property type="project" value="UniProtKB-EC"/>
</dbReference>
<comment type="function">
    <text evidence="9">Catalyzes the first step in the biosynthesis of ornithine lipids, which are phosphorus-free membrane lipids. Catalyzes the 3-hydroxyacyl-acyl carrier protein-dependent acylation of ornithine to form lyso-ornithine lipid (LOL).</text>
</comment>
<evidence type="ECO:0000313" key="12">
    <source>
        <dbReference type="Proteomes" id="UP000006377"/>
    </source>
</evidence>
<dbReference type="AlphaFoldDB" id="A7HZ62"/>
<dbReference type="InterPro" id="IPR052351">
    <property type="entry name" value="Ornithine_N-alpha-AT"/>
</dbReference>
<organism evidence="11 12">
    <name type="scientific">Parvibaculum lavamentivorans (strain DS-1 / DSM 13023 / NCIMB 13966)</name>
    <dbReference type="NCBI Taxonomy" id="402881"/>
    <lineage>
        <taxon>Bacteria</taxon>
        <taxon>Pseudomonadati</taxon>
        <taxon>Pseudomonadota</taxon>
        <taxon>Alphaproteobacteria</taxon>
        <taxon>Hyphomicrobiales</taxon>
        <taxon>Parvibaculaceae</taxon>
        <taxon>Parvibaculum</taxon>
    </lineage>
</organism>
<keyword evidence="3" id="KW-0808">Transferase</keyword>
<comment type="pathway">
    <text evidence="1">Lipid metabolism.</text>
</comment>
<evidence type="ECO:0000256" key="6">
    <source>
        <dbReference type="ARBA" id="ARBA00038095"/>
    </source>
</evidence>
<dbReference type="OrthoDB" id="9787072at2"/>
<keyword evidence="12" id="KW-1185">Reference proteome</keyword>
<dbReference type="GO" id="GO:0006629">
    <property type="term" value="P:lipid metabolic process"/>
    <property type="evidence" value="ECO:0007669"/>
    <property type="project" value="UniProtKB-KW"/>
</dbReference>
<evidence type="ECO:0000256" key="7">
    <source>
        <dbReference type="ARBA" id="ARBA00039058"/>
    </source>
</evidence>
<sequence length="341" mass="37234">MAVRELPPLDRGAVTGAKGEVVAPGGWRQVSYAGVGAGKGSGSAIMNAREMGRSVDPLAATAAADRLSYGRKGALEVRLARSAPEIDAAQSVRYRVFYEEMSAKPDAETRARKRDFDRFDDICDHLLVVDHSLAPAGEGAGGDLPPEAVVGCYRLLRQEVAEREGGFYTASEFDIAPLLARHSGLNFLELGRSCVLKPYRNKPTVELLWHGIMHYVTEHKLDVMFGCASFEGTNPDALAAPLSYLAHNHAAPDDWKVRALPERYVEMNRMAKEDIDPREALRALPPMIKGYLRAGCYIGEGAVIDHQFGTTDVLILFPVAQISDRYLSKFSVKYGTPNGKA</sequence>
<keyword evidence="2" id="KW-0444">Lipid biosynthesis</keyword>
<dbReference type="HOGENOM" id="CLU_058962_1_0_5"/>
<gene>
    <name evidence="11" type="ordered locus">Plav_3597</name>
</gene>
<dbReference type="SUPFAM" id="SSF55729">
    <property type="entry name" value="Acyl-CoA N-acyltransferases (Nat)"/>
    <property type="match status" value="1"/>
</dbReference>
<evidence type="ECO:0000256" key="1">
    <source>
        <dbReference type="ARBA" id="ARBA00005189"/>
    </source>
</evidence>
<dbReference type="EMBL" id="CP000774">
    <property type="protein sequence ID" value="ABS65195.1"/>
    <property type="molecule type" value="Genomic_DNA"/>
</dbReference>
<dbReference type="PANTHER" id="PTHR37323:SF1">
    <property type="entry name" value="L-ORNITHINE N(ALPHA)-ACYLTRANSFERASE"/>
    <property type="match status" value="1"/>
</dbReference>
<keyword evidence="4" id="KW-0443">Lipid metabolism</keyword>
<dbReference type="InterPro" id="IPR016181">
    <property type="entry name" value="Acyl_CoA_acyltransferase"/>
</dbReference>
<comment type="similarity">
    <text evidence="6">Belongs to the acetyltransferase family. OlsB subfamily.</text>
</comment>
<dbReference type="STRING" id="402881.Plav_3597"/>
<evidence type="ECO:0000256" key="2">
    <source>
        <dbReference type="ARBA" id="ARBA00022516"/>
    </source>
</evidence>
<dbReference type="Gene3D" id="3.40.630.30">
    <property type="match status" value="1"/>
</dbReference>